<feature type="transmembrane region" description="Helical" evidence="1">
    <location>
        <begin position="49"/>
        <end position="69"/>
    </location>
</feature>
<keyword evidence="1" id="KW-0472">Membrane</keyword>
<dbReference type="InterPro" id="IPR036259">
    <property type="entry name" value="MFS_trans_sf"/>
</dbReference>
<dbReference type="EMBL" id="CP010028">
    <property type="protein sequence ID" value="AIZ46128.1"/>
    <property type="molecule type" value="Genomic_DNA"/>
</dbReference>
<evidence type="ECO:0000256" key="1">
    <source>
        <dbReference type="SAM" id="Phobius"/>
    </source>
</evidence>
<gene>
    <name evidence="2" type="ORF">QR90_15280</name>
</gene>
<feature type="transmembrane region" description="Helical" evidence="1">
    <location>
        <begin position="124"/>
        <end position="142"/>
    </location>
</feature>
<dbReference type="KEGG" id="dsw:QR90_15280"/>
<dbReference type="STRING" id="1182571.QR90_15280"/>
<reference evidence="3" key="1">
    <citation type="submission" date="2014-11" db="EMBL/GenBank/DDBJ databases">
        <title>Hymenobacter sp. DG25B genome submission.</title>
        <authorList>
            <person name="Jung H.-Y."/>
            <person name="Kim M.K."/>
            <person name="Srinivasan S."/>
            <person name="Lim S."/>
        </authorList>
    </citation>
    <scope>NUCLEOTIDE SEQUENCE [LARGE SCALE GENOMIC DNA]</scope>
    <source>
        <strain evidence="3">DY59</strain>
    </source>
</reference>
<dbReference type="AlphaFoldDB" id="A0A0A7KN93"/>
<sequence length="150" mass="17604">MSRPEVRGRERPTRRERQWTRTRQAELAYQVVFSAVFLSGLWFRPSSAVFWLFSAAVMLGGFAIWIWQYRALDELGRARFALSWMVSGMVLSSGVALVFMWTLYDALRRDDSLRNLPGLPFWPMYIVLCVGLLTMWLTNLYLRRRDERGG</sequence>
<proteinExistence type="predicted"/>
<dbReference type="RefSeq" id="WP_039685824.1">
    <property type="nucleotide sequence ID" value="NZ_CP010028.1"/>
</dbReference>
<dbReference type="Proteomes" id="UP000030634">
    <property type="component" value="Chromosome"/>
</dbReference>
<evidence type="ECO:0000313" key="2">
    <source>
        <dbReference type="EMBL" id="AIZ46128.1"/>
    </source>
</evidence>
<feature type="transmembrane region" description="Helical" evidence="1">
    <location>
        <begin position="27"/>
        <end position="43"/>
    </location>
</feature>
<name>A0A0A7KN93_9DEIO</name>
<dbReference type="HOGENOM" id="CLU_1737553_0_0_0"/>
<keyword evidence="1" id="KW-1133">Transmembrane helix</keyword>
<dbReference type="SUPFAM" id="SSF103473">
    <property type="entry name" value="MFS general substrate transporter"/>
    <property type="match status" value="1"/>
</dbReference>
<feature type="transmembrane region" description="Helical" evidence="1">
    <location>
        <begin position="81"/>
        <end position="104"/>
    </location>
</feature>
<protein>
    <recommendedName>
        <fullName evidence="4">Transmembrane protein</fullName>
    </recommendedName>
</protein>
<organism evidence="2 3">
    <name type="scientific">Deinococcus radiopugnans</name>
    <dbReference type="NCBI Taxonomy" id="57497"/>
    <lineage>
        <taxon>Bacteria</taxon>
        <taxon>Thermotogati</taxon>
        <taxon>Deinococcota</taxon>
        <taxon>Deinococci</taxon>
        <taxon>Deinococcales</taxon>
        <taxon>Deinococcaceae</taxon>
        <taxon>Deinococcus</taxon>
    </lineage>
</organism>
<evidence type="ECO:0000313" key="3">
    <source>
        <dbReference type="Proteomes" id="UP000030634"/>
    </source>
</evidence>
<accession>A0A0A7KN93</accession>
<keyword evidence="1" id="KW-0812">Transmembrane</keyword>
<evidence type="ECO:0008006" key="4">
    <source>
        <dbReference type="Google" id="ProtNLM"/>
    </source>
</evidence>